<accession>A0A2T2X8B4</accession>
<evidence type="ECO:0000256" key="5">
    <source>
        <dbReference type="ARBA" id="ARBA00022692"/>
    </source>
</evidence>
<dbReference type="PANTHER" id="PTHR31686">
    <property type="match status" value="1"/>
</dbReference>
<keyword evidence="5 8" id="KW-0812">Transmembrane</keyword>
<dbReference type="CDD" id="cd09318">
    <property type="entry name" value="TDT_SSU1"/>
    <property type="match status" value="1"/>
</dbReference>
<comment type="subcellular location">
    <subcellularLocation>
        <location evidence="1">Cell membrane</location>
        <topology evidence="1">Multi-pass membrane protein</topology>
    </subcellularLocation>
</comment>
<evidence type="ECO:0000256" key="1">
    <source>
        <dbReference type="ARBA" id="ARBA00004651"/>
    </source>
</evidence>
<dbReference type="InterPro" id="IPR038665">
    <property type="entry name" value="Voltage-dep_anion_channel_sf"/>
</dbReference>
<name>A0A2T2X8B4_9FIRM</name>
<protein>
    <submittedName>
        <fullName evidence="9">C4-dicarboxylate ABC transporter</fullName>
    </submittedName>
</protein>
<gene>
    <name evidence="9" type="ORF">C7B43_05245</name>
</gene>
<keyword evidence="4" id="KW-1003">Cell membrane</keyword>
<dbReference type="InterPro" id="IPR051629">
    <property type="entry name" value="Sulfite_efflux_TDT"/>
</dbReference>
<reference evidence="9 10" key="1">
    <citation type="journal article" date="2014" name="BMC Genomics">
        <title>Comparison of environmental and isolate Sulfobacillus genomes reveals diverse carbon, sulfur, nitrogen, and hydrogen metabolisms.</title>
        <authorList>
            <person name="Justice N.B."/>
            <person name="Norman A."/>
            <person name="Brown C.T."/>
            <person name="Singh A."/>
            <person name="Thomas B.C."/>
            <person name="Banfield J.F."/>
        </authorList>
    </citation>
    <scope>NUCLEOTIDE SEQUENCE [LARGE SCALE GENOMIC DNA]</scope>
    <source>
        <strain evidence="9">AMDSBA1</strain>
    </source>
</reference>
<feature type="transmembrane region" description="Helical" evidence="8">
    <location>
        <begin position="76"/>
        <end position="97"/>
    </location>
</feature>
<evidence type="ECO:0000256" key="8">
    <source>
        <dbReference type="SAM" id="Phobius"/>
    </source>
</evidence>
<feature type="transmembrane region" description="Helical" evidence="8">
    <location>
        <begin position="315"/>
        <end position="335"/>
    </location>
</feature>
<feature type="transmembrane region" description="Helical" evidence="8">
    <location>
        <begin position="256"/>
        <end position="282"/>
    </location>
</feature>
<evidence type="ECO:0000256" key="7">
    <source>
        <dbReference type="ARBA" id="ARBA00023136"/>
    </source>
</evidence>
<evidence type="ECO:0000256" key="4">
    <source>
        <dbReference type="ARBA" id="ARBA00022475"/>
    </source>
</evidence>
<comment type="caution">
    <text evidence="9">The sequence shown here is derived from an EMBL/GenBank/DDBJ whole genome shotgun (WGS) entry which is preliminary data.</text>
</comment>
<evidence type="ECO:0000313" key="10">
    <source>
        <dbReference type="Proteomes" id="UP000242699"/>
    </source>
</evidence>
<dbReference type="PANTHER" id="PTHR31686:SF1">
    <property type="entry name" value="SULFITE EFFLUX PUMP SSU1"/>
    <property type="match status" value="1"/>
</dbReference>
<evidence type="ECO:0000313" key="9">
    <source>
        <dbReference type="EMBL" id="PSR30697.1"/>
    </source>
</evidence>
<evidence type="ECO:0000256" key="3">
    <source>
        <dbReference type="ARBA" id="ARBA00022448"/>
    </source>
</evidence>
<feature type="transmembrane region" description="Helical" evidence="8">
    <location>
        <begin position="215"/>
        <end position="236"/>
    </location>
</feature>
<proteinExistence type="inferred from homology"/>
<dbReference type="AlphaFoldDB" id="A0A2T2X8B4"/>
<evidence type="ECO:0000256" key="6">
    <source>
        <dbReference type="ARBA" id="ARBA00022989"/>
    </source>
</evidence>
<dbReference type="Proteomes" id="UP000242699">
    <property type="component" value="Unassembled WGS sequence"/>
</dbReference>
<keyword evidence="7 8" id="KW-0472">Membrane</keyword>
<feature type="transmembrane region" description="Helical" evidence="8">
    <location>
        <begin position="103"/>
        <end position="136"/>
    </location>
</feature>
<keyword evidence="3" id="KW-0813">Transport</keyword>
<keyword evidence="6 8" id="KW-1133">Transmembrane helix</keyword>
<organism evidence="9 10">
    <name type="scientific">Sulfobacillus benefaciens</name>
    <dbReference type="NCBI Taxonomy" id="453960"/>
    <lineage>
        <taxon>Bacteria</taxon>
        <taxon>Bacillati</taxon>
        <taxon>Bacillota</taxon>
        <taxon>Clostridia</taxon>
        <taxon>Eubacteriales</taxon>
        <taxon>Clostridiales Family XVII. Incertae Sedis</taxon>
        <taxon>Sulfobacillus</taxon>
    </lineage>
</organism>
<feature type="transmembrane region" description="Helical" evidence="8">
    <location>
        <begin position="42"/>
        <end position="64"/>
    </location>
</feature>
<feature type="transmembrane region" description="Helical" evidence="8">
    <location>
        <begin position="289"/>
        <end position="309"/>
    </location>
</feature>
<evidence type="ECO:0000256" key="2">
    <source>
        <dbReference type="ARBA" id="ARBA00008566"/>
    </source>
</evidence>
<feature type="transmembrane region" description="Helical" evidence="8">
    <location>
        <begin position="179"/>
        <end position="203"/>
    </location>
</feature>
<dbReference type="GO" id="GO:0000319">
    <property type="term" value="F:sulfite transmembrane transporter activity"/>
    <property type="evidence" value="ECO:0007669"/>
    <property type="project" value="TreeGrafter"/>
</dbReference>
<feature type="transmembrane region" description="Helical" evidence="8">
    <location>
        <begin position="12"/>
        <end position="30"/>
    </location>
</feature>
<dbReference type="GO" id="GO:0005886">
    <property type="term" value="C:plasma membrane"/>
    <property type="evidence" value="ECO:0007669"/>
    <property type="project" value="UniProtKB-SubCell"/>
</dbReference>
<dbReference type="EMBL" id="PXYT01000008">
    <property type="protein sequence ID" value="PSR30697.1"/>
    <property type="molecule type" value="Genomic_DNA"/>
</dbReference>
<dbReference type="Pfam" id="PF03595">
    <property type="entry name" value="SLAC1"/>
    <property type="match status" value="1"/>
</dbReference>
<feature type="transmembrane region" description="Helical" evidence="8">
    <location>
        <begin position="148"/>
        <end position="167"/>
    </location>
</feature>
<dbReference type="Gene3D" id="1.50.10.150">
    <property type="entry name" value="Voltage-dependent anion channel"/>
    <property type="match status" value="1"/>
</dbReference>
<comment type="similarity">
    <text evidence="2">Belongs to the tellurite-resistance/dicarboxylate transporter (TDT) family.</text>
</comment>
<sequence length="367" mass="39414">MLTFVKHFTPNWFTIGMGTGITALGAYLYPGGPLWLKELGTGLWMFNTVLVGLLLIVMVLKWVFNWKGSIAILHDPVQSMFLGAVPMALTTVINGFIDMGQPFIGHSALTIAMILLAANILMALGSGIVVPFMMFISHDHRLDKLTGIWLMPVVPAEVAAASGGLLLPHLAGIAVQKTFMVISLGLWALSVPLAFLMLGFLFLRLAVHKLPPKEMAISTWISLGTLGTGIMGLIGLGKSLPVLFGSLGHAMDGAAVLGSFALWGFGLWWLVLSILITIHYAYRGLPFNLGWWGLTFPLGVFTGGTDMLYGQVHVGLIAALAHLFYIMLVLFWAIVAAKTVHGVLTGYLGLTGSPRHPVQVSKKSALG</sequence>
<dbReference type="InterPro" id="IPR004695">
    <property type="entry name" value="SLAC1/Mae1/Ssu1/TehA"/>
</dbReference>